<keyword evidence="5" id="KW-0378">Hydrolase</keyword>
<dbReference type="Proteomes" id="UP000000591">
    <property type="component" value="Chromosome V"/>
</dbReference>
<gene>
    <name evidence="8" type="ORF">AGOS_AER283W</name>
</gene>
<dbReference type="OrthoDB" id="1608002at2759"/>
<evidence type="ECO:0000256" key="2">
    <source>
        <dbReference type="ARBA" id="ARBA00006220"/>
    </source>
</evidence>
<comment type="similarity">
    <text evidence="2">Belongs to the PPase family.</text>
</comment>
<keyword evidence="6" id="KW-0460">Magnesium</keyword>
<dbReference type="InParanoid" id="Q756H8"/>
<sequence>MSRVVAARLQSARKAMNRLFETNTKLQNYSHRYSTVVRGAKYSQDYAQYLVLPNGETGSYFHDIPLGLDLEHREVNMVVEVPRWSNGKFEISRTEDFNPIKQDVKNGKPRFVNNIYPFKGYIHNYGAIPQTWENPAAEGLPGLNGDNDPLDCCEIGSAVFGTGEVRRVKVLGSLALIDDGELDWKVIVIDCEDPKSAELNTLDDVRRVFPRLLDDTITWFRNYKIPTGKPANKFAFDSEYQPVEKTLGVIQECHSSWKDLIDGKVQYHKLPNTTRAGKNVRMEEYKLPDAQIPPAVDIWYHV</sequence>
<dbReference type="PROSITE" id="PS00387">
    <property type="entry name" value="PPASE"/>
    <property type="match status" value="1"/>
</dbReference>
<name>Q756H8_EREGS</name>
<evidence type="ECO:0000256" key="7">
    <source>
        <dbReference type="ARBA" id="ARBA00032535"/>
    </source>
</evidence>
<comment type="cofactor">
    <cofactor evidence="1">
        <name>Mg(2+)</name>
        <dbReference type="ChEBI" id="CHEBI:18420"/>
    </cofactor>
</comment>
<proteinExistence type="inferred from homology"/>
<dbReference type="EC" id="3.6.1.1" evidence="3"/>
<organism evidence="8 9">
    <name type="scientific">Eremothecium gossypii (strain ATCC 10895 / CBS 109.51 / FGSC 9923 / NRRL Y-1056)</name>
    <name type="common">Yeast</name>
    <name type="synonym">Ashbya gossypii</name>
    <dbReference type="NCBI Taxonomy" id="284811"/>
    <lineage>
        <taxon>Eukaryota</taxon>
        <taxon>Fungi</taxon>
        <taxon>Dikarya</taxon>
        <taxon>Ascomycota</taxon>
        <taxon>Saccharomycotina</taxon>
        <taxon>Saccharomycetes</taxon>
        <taxon>Saccharomycetales</taxon>
        <taxon>Saccharomycetaceae</taxon>
        <taxon>Eremothecium</taxon>
    </lineage>
</organism>
<evidence type="ECO:0000256" key="3">
    <source>
        <dbReference type="ARBA" id="ARBA00012146"/>
    </source>
</evidence>
<dbReference type="GO" id="GO:0005737">
    <property type="term" value="C:cytoplasm"/>
    <property type="evidence" value="ECO:0007669"/>
    <property type="project" value="InterPro"/>
</dbReference>
<dbReference type="eggNOG" id="KOG1626">
    <property type="taxonomic scope" value="Eukaryota"/>
</dbReference>
<dbReference type="EMBL" id="AE016818">
    <property type="protein sequence ID" value="AAS52964.1"/>
    <property type="molecule type" value="Genomic_DNA"/>
</dbReference>
<reference evidence="8 9" key="1">
    <citation type="journal article" date="2004" name="Science">
        <title>The Ashbya gossypii genome as a tool for mapping the ancient Saccharomyces cerevisiae genome.</title>
        <authorList>
            <person name="Dietrich F.S."/>
            <person name="Voegeli S."/>
            <person name="Brachat S."/>
            <person name="Lerch A."/>
            <person name="Gates K."/>
            <person name="Steiner S."/>
            <person name="Mohr C."/>
            <person name="Pohlmann R."/>
            <person name="Luedi P."/>
            <person name="Choi S."/>
            <person name="Wing R.A."/>
            <person name="Flavier A."/>
            <person name="Gaffney T.D."/>
            <person name="Philippsen P."/>
        </authorList>
    </citation>
    <scope>NUCLEOTIDE SEQUENCE [LARGE SCALE GENOMIC DNA]</scope>
    <source>
        <strain evidence="9">ATCC 10895 / CBS 109.51 / FGSC 9923 / NRRL Y-1056</strain>
    </source>
</reference>
<dbReference type="FunFam" id="3.90.80.10:FF:000007">
    <property type="entry name" value="Inorganic pyrophosphatase, mitochondrial"/>
    <property type="match status" value="1"/>
</dbReference>
<dbReference type="FunCoup" id="Q756H8">
    <property type="interactions" value="270"/>
</dbReference>
<dbReference type="Gene3D" id="3.90.80.10">
    <property type="entry name" value="Inorganic pyrophosphatase"/>
    <property type="match status" value="1"/>
</dbReference>
<evidence type="ECO:0000256" key="4">
    <source>
        <dbReference type="ARBA" id="ARBA00022723"/>
    </source>
</evidence>
<dbReference type="InterPro" id="IPR036649">
    <property type="entry name" value="Pyrophosphatase_sf"/>
</dbReference>
<keyword evidence="9" id="KW-1185">Reference proteome</keyword>
<dbReference type="AlphaFoldDB" id="Q756H8"/>
<dbReference type="HOGENOM" id="CLU_040684_0_1_1"/>
<dbReference type="GeneID" id="4621352"/>
<reference evidence="9" key="2">
    <citation type="journal article" date="2013" name="G3 (Bethesda)">
        <title>Genomes of Ashbya fungi isolated from insects reveal four mating-type loci, numerous translocations, lack of transposons, and distinct gene duplications.</title>
        <authorList>
            <person name="Dietrich F.S."/>
            <person name="Voegeli S."/>
            <person name="Kuo S."/>
            <person name="Philippsen P."/>
        </authorList>
    </citation>
    <scope>GENOME REANNOTATION</scope>
    <source>
        <strain evidence="9">ATCC 10895 / CBS 109.51 / FGSC 9923 / NRRL Y-1056</strain>
    </source>
</reference>
<dbReference type="KEGG" id="ago:AGOS_AER283W"/>
<accession>Q756H8</accession>
<evidence type="ECO:0000256" key="5">
    <source>
        <dbReference type="ARBA" id="ARBA00022801"/>
    </source>
</evidence>
<protein>
    <recommendedName>
        <fullName evidence="3">inorganic diphosphatase</fullName>
        <ecNumber evidence="3">3.6.1.1</ecNumber>
    </recommendedName>
    <alternativeName>
        <fullName evidence="7">Pyrophosphate phospho-hydrolase</fullName>
    </alternativeName>
</protein>
<dbReference type="GO" id="GO:0004427">
    <property type="term" value="F:inorganic diphosphate phosphatase activity"/>
    <property type="evidence" value="ECO:0000318"/>
    <property type="project" value="GO_Central"/>
</dbReference>
<dbReference type="GO" id="GO:0000287">
    <property type="term" value="F:magnesium ion binding"/>
    <property type="evidence" value="ECO:0007669"/>
    <property type="project" value="InterPro"/>
</dbReference>
<evidence type="ECO:0000313" key="9">
    <source>
        <dbReference type="Proteomes" id="UP000000591"/>
    </source>
</evidence>
<dbReference type="GO" id="GO:0006796">
    <property type="term" value="P:phosphate-containing compound metabolic process"/>
    <property type="evidence" value="ECO:0000318"/>
    <property type="project" value="GO_Central"/>
</dbReference>
<keyword evidence="4" id="KW-0479">Metal-binding</keyword>
<evidence type="ECO:0000256" key="6">
    <source>
        <dbReference type="ARBA" id="ARBA00022842"/>
    </source>
</evidence>
<evidence type="ECO:0000313" key="8">
    <source>
        <dbReference type="EMBL" id="AAS52964.1"/>
    </source>
</evidence>
<dbReference type="STRING" id="284811.Q756H8"/>
<dbReference type="Pfam" id="PF00719">
    <property type="entry name" value="Pyrophosphatase"/>
    <property type="match status" value="1"/>
</dbReference>
<dbReference type="SUPFAM" id="SSF50324">
    <property type="entry name" value="Inorganic pyrophosphatase"/>
    <property type="match status" value="1"/>
</dbReference>
<dbReference type="OMA" id="KEVDRWH"/>
<dbReference type="PANTHER" id="PTHR10286">
    <property type="entry name" value="INORGANIC PYROPHOSPHATASE"/>
    <property type="match status" value="1"/>
</dbReference>
<dbReference type="RefSeq" id="NP_985140.1">
    <property type="nucleotide sequence ID" value="NM_210494.1"/>
</dbReference>
<evidence type="ECO:0000256" key="1">
    <source>
        <dbReference type="ARBA" id="ARBA00001946"/>
    </source>
</evidence>
<dbReference type="CDD" id="cd00412">
    <property type="entry name" value="pyrophosphatase"/>
    <property type="match status" value="1"/>
</dbReference>
<dbReference type="InterPro" id="IPR008162">
    <property type="entry name" value="Pyrophosphatase"/>
</dbReference>